<evidence type="ECO:0000313" key="4">
    <source>
        <dbReference type="WBParaSite" id="SCUD_0000910101-mRNA-1"/>
    </source>
</evidence>
<keyword evidence="1" id="KW-0472">Membrane</keyword>
<dbReference type="Proteomes" id="UP000279833">
    <property type="component" value="Unassembled WGS sequence"/>
</dbReference>
<name>A0A183K288_9TREM</name>
<dbReference type="EMBL" id="UZAK01033067">
    <property type="protein sequence ID" value="VDP34140.1"/>
    <property type="molecule type" value="Genomic_DNA"/>
</dbReference>
<dbReference type="WBParaSite" id="SCUD_0000910101-mRNA-1">
    <property type="protein sequence ID" value="SCUD_0000910101-mRNA-1"/>
    <property type="gene ID" value="SCUD_0000910101"/>
</dbReference>
<reference evidence="4" key="1">
    <citation type="submission" date="2016-06" db="UniProtKB">
        <authorList>
            <consortium name="WormBaseParasite"/>
        </authorList>
    </citation>
    <scope>IDENTIFICATION</scope>
</reference>
<feature type="transmembrane region" description="Helical" evidence="1">
    <location>
        <begin position="12"/>
        <end position="31"/>
    </location>
</feature>
<organism evidence="4">
    <name type="scientific">Schistosoma curassoni</name>
    <dbReference type="NCBI Taxonomy" id="6186"/>
    <lineage>
        <taxon>Eukaryota</taxon>
        <taxon>Metazoa</taxon>
        <taxon>Spiralia</taxon>
        <taxon>Lophotrochozoa</taxon>
        <taxon>Platyhelminthes</taxon>
        <taxon>Trematoda</taxon>
        <taxon>Digenea</taxon>
        <taxon>Strigeidida</taxon>
        <taxon>Schistosomatoidea</taxon>
        <taxon>Schistosomatidae</taxon>
        <taxon>Schistosoma</taxon>
    </lineage>
</organism>
<keyword evidence="1" id="KW-0812">Transmembrane</keyword>
<evidence type="ECO:0000313" key="3">
    <source>
        <dbReference type="Proteomes" id="UP000279833"/>
    </source>
</evidence>
<gene>
    <name evidence="2" type="ORF">SCUD_LOCUS9101</name>
</gene>
<evidence type="ECO:0000313" key="2">
    <source>
        <dbReference type="EMBL" id="VDP34140.1"/>
    </source>
</evidence>
<accession>A0A183K288</accession>
<proteinExistence type="predicted"/>
<dbReference type="InterPro" id="IPR028213">
    <property type="entry name" value="PA1"/>
</dbReference>
<sequence>MYFGDCFIITSLNYVILIFPLLWISVFSNYLDIPVVENFKYSDNHSELFDESTGFSYDPMSPLVKCSYLPRHSIWCEPPLGSDFRLLDDDTQFMDKYPNGLSLVDLLPFYDSIAKNEPLKLEWVCPGKIDPNVQRETTKIRTETNDNPAPKVSESLTSIVKLKEFDFDESPNQPSIPSVPLGAAAQNANLPLRRLAGTSRHPPRQPRVASMDKILNDFFKTRKEPSSPAVVTEISTSSIAPSALHCITSSEISQVTNIFTETNNSSNNNSEQDKQEALVAELAKASVSPQVYNHPDNIPSDFTPHDNSNVRITSIDQEISASVVNICDERIMERHKLEGTDLYINNTNSSDYSAMNVSDIPFTSITVNNMSQSENETPH</sequence>
<protein>
    <submittedName>
        <fullName evidence="4">Protein aurora borealis</fullName>
    </submittedName>
</protein>
<dbReference type="AlphaFoldDB" id="A0A183K288"/>
<keyword evidence="1" id="KW-1133">Transmembrane helix</keyword>
<evidence type="ECO:0000256" key="1">
    <source>
        <dbReference type="SAM" id="Phobius"/>
    </source>
</evidence>
<keyword evidence="3" id="KW-1185">Reference proteome</keyword>
<dbReference type="Pfam" id="PF15364">
    <property type="entry name" value="PAXIP1_C"/>
    <property type="match status" value="1"/>
</dbReference>
<reference evidence="2 3" key="2">
    <citation type="submission" date="2018-11" db="EMBL/GenBank/DDBJ databases">
        <authorList>
            <consortium name="Pathogen Informatics"/>
        </authorList>
    </citation>
    <scope>NUCLEOTIDE SEQUENCE [LARGE SCALE GENOMIC DNA]</scope>
    <source>
        <strain evidence="2">Dakar</strain>
        <strain evidence="3">Dakar, Senegal</strain>
    </source>
</reference>